<organism evidence="1 2">
    <name type="scientific">Consotaella salsifontis</name>
    <dbReference type="NCBI Taxonomy" id="1365950"/>
    <lineage>
        <taxon>Bacteria</taxon>
        <taxon>Pseudomonadati</taxon>
        <taxon>Pseudomonadota</taxon>
        <taxon>Alphaproteobacteria</taxon>
        <taxon>Hyphomicrobiales</taxon>
        <taxon>Aurantimonadaceae</taxon>
        <taxon>Consotaella</taxon>
    </lineage>
</organism>
<name>A0A1T4QSY0_9HYPH</name>
<dbReference type="EMBL" id="FUXL01000005">
    <property type="protein sequence ID" value="SKA06776.1"/>
    <property type="molecule type" value="Genomic_DNA"/>
</dbReference>
<gene>
    <name evidence="1" type="ORF">SAMN05428963_105235</name>
</gene>
<dbReference type="AlphaFoldDB" id="A0A1T4QSY0"/>
<keyword evidence="2" id="KW-1185">Reference proteome</keyword>
<sequence length="66" mass="7319">MTNPLDAAIDHINQRAAKIRQFLDGLDQGQPVEKVALQRAIHDCINVTASLESLKRVVARRDGRQG</sequence>
<dbReference type="Proteomes" id="UP000190135">
    <property type="component" value="Unassembled WGS sequence"/>
</dbReference>
<proteinExistence type="predicted"/>
<reference evidence="1 2" key="1">
    <citation type="submission" date="2017-02" db="EMBL/GenBank/DDBJ databases">
        <authorList>
            <person name="Peterson S.W."/>
        </authorList>
    </citation>
    <scope>NUCLEOTIDE SEQUENCE [LARGE SCALE GENOMIC DNA]</scope>
    <source>
        <strain evidence="1 2">USBA 369</strain>
    </source>
</reference>
<evidence type="ECO:0000313" key="2">
    <source>
        <dbReference type="Proteomes" id="UP000190135"/>
    </source>
</evidence>
<dbReference type="RefSeq" id="WP_078708125.1">
    <property type="nucleotide sequence ID" value="NZ_FUXL01000005.1"/>
</dbReference>
<evidence type="ECO:0000313" key="1">
    <source>
        <dbReference type="EMBL" id="SKA06776.1"/>
    </source>
</evidence>
<dbReference type="OrthoDB" id="7916754at2"/>
<protein>
    <submittedName>
        <fullName evidence="1">Uncharacterized protein</fullName>
    </submittedName>
</protein>
<accession>A0A1T4QSY0</accession>